<organism evidence="2 3">
    <name type="scientific">Marinimicrococcus flavescens</name>
    <dbReference type="NCBI Taxonomy" id="3031815"/>
    <lineage>
        <taxon>Bacteria</taxon>
        <taxon>Pseudomonadati</taxon>
        <taxon>Pseudomonadota</taxon>
        <taxon>Alphaproteobacteria</taxon>
        <taxon>Geminicoccales</taxon>
        <taxon>Geminicoccaceae</taxon>
        <taxon>Marinimicrococcus</taxon>
    </lineage>
</organism>
<name>A0AAP3XQC2_9PROT</name>
<evidence type="ECO:0000313" key="3">
    <source>
        <dbReference type="Proteomes" id="UP001301140"/>
    </source>
</evidence>
<dbReference type="AlphaFoldDB" id="A0AAP3XQC2"/>
<reference evidence="2 3" key="1">
    <citation type="submission" date="2023-03" db="EMBL/GenBank/DDBJ databases">
        <title>YIM 152171 draft genome.</title>
        <authorList>
            <person name="Yang Z."/>
        </authorList>
    </citation>
    <scope>NUCLEOTIDE SEQUENCE [LARGE SCALE GENOMIC DNA]</scope>
    <source>
        <strain evidence="2 3">YIM 152171</strain>
    </source>
</reference>
<dbReference type="Proteomes" id="UP001301140">
    <property type="component" value="Unassembled WGS sequence"/>
</dbReference>
<evidence type="ECO:0000313" key="2">
    <source>
        <dbReference type="EMBL" id="MDF1585691.1"/>
    </source>
</evidence>
<gene>
    <name evidence="2" type="ORF">PZ740_04740</name>
</gene>
<protein>
    <submittedName>
        <fullName evidence="2">Uncharacterized protein</fullName>
    </submittedName>
</protein>
<dbReference type="EMBL" id="JARGEQ010000040">
    <property type="protein sequence ID" value="MDF1585691.1"/>
    <property type="molecule type" value="Genomic_DNA"/>
</dbReference>
<evidence type="ECO:0000256" key="1">
    <source>
        <dbReference type="SAM" id="MobiDB-lite"/>
    </source>
</evidence>
<comment type="caution">
    <text evidence="2">The sequence shown here is derived from an EMBL/GenBank/DDBJ whole genome shotgun (WGS) entry which is preliminary data.</text>
</comment>
<feature type="region of interest" description="Disordered" evidence="1">
    <location>
        <begin position="97"/>
        <end position="182"/>
    </location>
</feature>
<sequence>MPSTSIAAPSGASRRNGALSRGPATSVGKAGSAGNGTRDDLAAAEFCPAPHEEAQLTALLDDLARRYRPQGEAEAGLPSPATVLRYRARLQRDHAHAMPALPPAPAPRGRATVENPNPRPDMAARLAQPEAEAAADTGELMARLLAMRGAGGKDEPEPTTPLARNSAPRRRMEAWQRQAAQV</sequence>
<accession>A0AAP3XQC2</accession>
<keyword evidence="3" id="KW-1185">Reference proteome</keyword>
<proteinExistence type="predicted"/>
<dbReference type="RefSeq" id="WP_327788108.1">
    <property type="nucleotide sequence ID" value="NZ_JARGEQ010000040.1"/>
</dbReference>
<feature type="compositionally biased region" description="Low complexity" evidence="1">
    <location>
        <begin position="123"/>
        <end position="135"/>
    </location>
</feature>
<feature type="region of interest" description="Disordered" evidence="1">
    <location>
        <begin position="1"/>
        <end position="48"/>
    </location>
</feature>